<dbReference type="AlphaFoldDB" id="A0A1E7DSE0"/>
<dbReference type="STRING" id="1714016.BA724_16595"/>
<organism evidence="1 2">
    <name type="scientific">Domibacillus iocasae</name>
    <dbReference type="NCBI Taxonomy" id="1714016"/>
    <lineage>
        <taxon>Bacteria</taxon>
        <taxon>Bacillati</taxon>
        <taxon>Bacillota</taxon>
        <taxon>Bacilli</taxon>
        <taxon>Bacillales</taxon>
        <taxon>Bacillaceae</taxon>
        <taxon>Domibacillus</taxon>
    </lineage>
</organism>
<comment type="caution">
    <text evidence="1">The sequence shown here is derived from an EMBL/GenBank/DDBJ whole genome shotgun (WGS) entry which is preliminary data.</text>
</comment>
<dbReference type="OrthoDB" id="2377022at2"/>
<protein>
    <submittedName>
        <fullName evidence="1">Uncharacterized protein</fullName>
    </submittedName>
</protein>
<dbReference type="RefSeq" id="WP_069937363.1">
    <property type="nucleotide sequence ID" value="NZ_MAMP01000007.1"/>
</dbReference>
<keyword evidence="2" id="KW-1185">Reference proteome</keyword>
<dbReference type="Proteomes" id="UP000095658">
    <property type="component" value="Unassembled WGS sequence"/>
</dbReference>
<evidence type="ECO:0000313" key="2">
    <source>
        <dbReference type="Proteomes" id="UP000095658"/>
    </source>
</evidence>
<proteinExistence type="predicted"/>
<sequence length="59" mass="6459">MKKPVGVQIQGSIYASDGKDLGNNQFLDAFIEFTESKGWSFGGGSFQIDEEGKKIDDID</sequence>
<name>A0A1E7DSE0_9BACI</name>
<dbReference type="EMBL" id="MAMP01000007">
    <property type="protein sequence ID" value="OES45986.1"/>
    <property type="molecule type" value="Genomic_DNA"/>
</dbReference>
<reference evidence="1 2" key="1">
    <citation type="submission" date="2016-06" db="EMBL/GenBank/DDBJ databases">
        <title>Domibacillus iocasae genome sequencing.</title>
        <authorList>
            <person name="Verma A."/>
            <person name="Pal Y."/>
            <person name="Ojha A.K."/>
            <person name="Krishnamurthi S."/>
        </authorList>
    </citation>
    <scope>NUCLEOTIDE SEQUENCE [LARGE SCALE GENOMIC DNA]</scope>
    <source>
        <strain evidence="1 2">DSM 29979</strain>
    </source>
</reference>
<accession>A0A1E7DSE0</accession>
<evidence type="ECO:0000313" key="1">
    <source>
        <dbReference type="EMBL" id="OES45986.1"/>
    </source>
</evidence>
<gene>
    <name evidence="1" type="ORF">BA724_16595</name>
</gene>